<keyword evidence="2" id="KW-0813">Transport</keyword>
<dbReference type="EMBL" id="JABWDY010039913">
    <property type="protein sequence ID" value="KAF5178577.1"/>
    <property type="molecule type" value="Genomic_DNA"/>
</dbReference>
<accession>A0A7J6V125</accession>
<evidence type="ECO:0000259" key="7">
    <source>
        <dbReference type="Pfam" id="PF01061"/>
    </source>
</evidence>
<feature type="non-terminal residue" evidence="8">
    <location>
        <position position="1"/>
    </location>
</feature>
<evidence type="ECO:0000256" key="2">
    <source>
        <dbReference type="ARBA" id="ARBA00022448"/>
    </source>
</evidence>
<dbReference type="OrthoDB" id="66620at2759"/>
<dbReference type="PANTHER" id="PTHR19241">
    <property type="entry name" value="ATP-BINDING CASSETTE TRANSPORTER"/>
    <property type="match status" value="1"/>
</dbReference>
<keyword evidence="5 6" id="KW-0472">Membrane</keyword>
<sequence>VVYSVYFQVTSRKDQAQYWADPSKPYVFIPVIKIKEAFNQSRFGRLVESNLSIPYDKTKSHPSALFKTRFAVSKWELFKTCFAREILLISRNRFLYIFRTCQVAFVGLVTCTMFLRTRVHPTDETNGNLYLSCLFFGLVHMMFNGFSELPIMISRLPVFYKQRDNHFHPAWAWSVPSWLLRVPYSIVEAVVWSCVVYYTVGFAPGAGSFFRFMFILFSVHQMALGLFRMMASIARDMIIANTFGSAAILIVLLLGGFILPKDMIKPWWVWGFWLSPLTYGQRAISVNEFSATRWME</sequence>
<feature type="transmembrane region" description="Helical" evidence="6">
    <location>
        <begin position="127"/>
        <end position="146"/>
    </location>
</feature>
<evidence type="ECO:0000313" key="9">
    <source>
        <dbReference type="Proteomes" id="UP000554482"/>
    </source>
</evidence>
<dbReference type="Pfam" id="PF01061">
    <property type="entry name" value="ABC2_membrane"/>
    <property type="match status" value="1"/>
</dbReference>
<dbReference type="GO" id="GO:0140359">
    <property type="term" value="F:ABC-type transporter activity"/>
    <property type="evidence" value="ECO:0007669"/>
    <property type="project" value="InterPro"/>
</dbReference>
<dbReference type="AlphaFoldDB" id="A0A7J6V125"/>
<keyword evidence="9" id="KW-1185">Reference proteome</keyword>
<keyword evidence="4 6" id="KW-1133">Transmembrane helix</keyword>
<organism evidence="8 9">
    <name type="scientific">Thalictrum thalictroides</name>
    <name type="common">Rue-anemone</name>
    <name type="synonym">Anemone thalictroides</name>
    <dbReference type="NCBI Taxonomy" id="46969"/>
    <lineage>
        <taxon>Eukaryota</taxon>
        <taxon>Viridiplantae</taxon>
        <taxon>Streptophyta</taxon>
        <taxon>Embryophyta</taxon>
        <taxon>Tracheophyta</taxon>
        <taxon>Spermatophyta</taxon>
        <taxon>Magnoliopsida</taxon>
        <taxon>Ranunculales</taxon>
        <taxon>Ranunculaceae</taxon>
        <taxon>Thalictroideae</taxon>
        <taxon>Thalictrum</taxon>
    </lineage>
</organism>
<feature type="transmembrane region" description="Helical" evidence="6">
    <location>
        <begin position="239"/>
        <end position="259"/>
    </location>
</feature>
<evidence type="ECO:0000256" key="1">
    <source>
        <dbReference type="ARBA" id="ARBA00004141"/>
    </source>
</evidence>
<proteinExistence type="predicted"/>
<reference evidence="8 9" key="1">
    <citation type="submission" date="2020-06" db="EMBL/GenBank/DDBJ databases">
        <title>Transcriptomic and genomic resources for Thalictrum thalictroides and T. hernandezii: Facilitating candidate gene discovery in an emerging model plant lineage.</title>
        <authorList>
            <person name="Arias T."/>
            <person name="Riano-Pachon D.M."/>
            <person name="Di Stilio V.S."/>
        </authorList>
    </citation>
    <scope>NUCLEOTIDE SEQUENCE [LARGE SCALE GENOMIC DNA]</scope>
    <source>
        <strain evidence="9">cv. WT478/WT964</strain>
        <tissue evidence="8">Leaves</tissue>
    </source>
</reference>
<dbReference type="Proteomes" id="UP000554482">
    <property type="component" value="Unassembled WGS sequence"/>
</dbReference>
<gene>
    <name evidence="8" type="ORF">FRX31_031836</name>
</gene>
<comment type="caution">
    <text evidence="8">The sequence shown here is derived from an EMBL/GenBank/DDBJ whole genome shotgun (WGS) entry which is preliminary data.</text>
</comment>
<dbReference type="GO" id="GO:0005886">
    <property type="term" value="C:plasma membrane"/>
    <property type="evidence" value="ECO:0007669"/>
    <property type="project" value="UniProtKB-ARBA"/>
</dbReference>
<evidence type="ECO:0000313" key="8">
    <source>
        <dbReference type="EMBL" id="KAF5178577.1"/>
    </source>
</evidence>
<feature type="non-terminal residue" evidence="8">
    <location>
        <position position="296"/>
    </location>
</feature>
<name>A0A7J6V125_THATH</name>
<evidence type="ECO:0000256" key="3">
    <source>
        <dbReference type="ARBA" id="ARBA00022692"/>
    </source>
</evidence>
<evidence type="ECO:0000256" key="6">
    <source>
        <dbReference type="SAM" id="Phobius"/>
    </source>
</evidence>
<evidence type="ECO:0000256" key="5">
    <source>
        <dbReference type="ARBA" id="ARBA00023136"/>
    </source>
</evidence>
<feature type="transmembrane region" description="Helical" evidence="6">
    <location>
        <begin position="94"/>
        <end position="115"/>
    </location>
</feature>
<feature type="domain" description="ABC-2 type transporter transmembrane" evidence="7">
    <location>
        <begin position="77"/>
        <end position="289"/>
    </location>
</feature>
<comment type="subcellular location">
    <subcellularLocation>
        <location evidence="1">Membrane</location>
        <topology evidence="1">Multi-pass membrane protein</topology>
    </subcellularLocation>
</comment>
<evidence type="ECO:0000256" key="4">
    <source>
        <dbReference type="ARBA" id="ARBA00022989"/>
    </source>
</evidence>
<protein>
    <submittedName>
        <fullName evidence="8">Abc transporter g family member</fullName>
    </submittedName>
</protein>
<dbReference type="InterPro" id="IPR013525">
    <property type="entry name" value="ABC2_TM"/>
</dbReference>
<keyword evidence="3 6" id="KW-0812">Transmembrane</keyword>